<comment type="caution">
    <text evidence="9">The sequence shown here is derived from an EMBL/GenBank/DDBJ whole genome shotgun (WGS) entry which is preliminary data.</text>
</comment>
<dbReference type="Pfam" id="PF02608">
    <property type="entry name" value="Bmp"/>
    <property type="match status" value="1"/>
</dbReference>
<evidence type="ECO:0000256" key="5">
    <source>
        <dbReference type="ARBA" id="ARBA00023136"/>
    </source>
</evidence>
<name>A0A4S4BV34_9BACI</name>
<evidence type="ECO:0000256" key="1">
    <source>
        <dbReference type="ARBA" id="ARBA00004193"/>
    </source>
</evidence>
<dbReference type="Gene3D" id="3.40.50.2300">
    <property type="match status" value="2"/>
</dbReference>
<dbReference type="InterPro" id="IPR028082">
    <property type="entry name" value="Peripla_BP_I"/>
</dbReference>
<dbReference type="GO" id="GO:0005886">
    <property type="term" value="C:plasma membrane"/>
    <property type="evidence" value="ECO:0007669"/>
    <property type="project" value="UniProtKB-SubCell"/>
</dbReference>
<dbReference type="AlphaFoldDB" id="A0A4S4BV34"/>
<keyword evidence="3" id="KW-1003">Cell membrane</keyword>
<dbReference type="InterPro" id="IPR003760">
    <property type="entry name" value="PnrA-like"/>
</dbReference>
<evidence type="ECO:0000313" key="9">
    <source>
        <dbReference type="EMBL" id="THF78998.1"/>
    </source>
</evidence>
<accession>A0A4S4BV34</accession>
<feature type="signal peptide" evidence="7">
    <location>
        <begin position="1"/>
        <end position="19"/>
    </location>
</feature>
<evidence type="ECO:0000313" key="10">
    <source>
        <dbReference type="Proteomes" id="UP000310334"/>
    </source>
</evidence>
<evidence type="ECO:0000256" key="4">
    <source>
        <dbReference type="ARBA" id="ARBA00022729"/>
    </source>
</evidence>
<sequence>MYKKLGLILILLFSLYGCGQPTTTGNLQKVGLLVQETIDEKVWGMKGYEGLLKIQSDLGVDVFYKEGMNEDIKIRHAIEEFQQNDVNLIFGHGSEFAGSFQAISKDYPDIHFVLFNSDVSGRNITSLNFESHAMGFFGGMVAGEMTNTKKIGVLAAFEWQPEIDGFFEGAYFQNENVHVNIKYVQDWNNTADALPLLEEMIDDNVDIVYVAGDGYNIPVIERLKEEGLYAIGYVNDQADLGNRTVLTSTVQHIDELYVNVAKSFNKGELENGEVYFDFKDGVISMGEFSPLVDQEFQSNLNEHIEEYKKSGLLPNQL</sequence>
<dbReference type="RefSeq" id="WP_136355213.1">
    <property type="nucleotide sequence ID" value="NZ_CP046266.1"/>
</dbReference>
<evidence type="ECO:0000256" key="2">
    <source>
        <dbReference type="ARBA" id="ARBA00008610"/>
    </source>
</evidence>
<gene>
    <name evidence="9" type="ORF">E6W99_14880</name>
</gene>
<dbReference type="PROSITE" id="PS51257">
    <property type="entry name" value="PROKAR_LIPOPROTEIN"/>
    <property type="match status" value="1"/>
</dbReference>
<evidence type="ECO:0000256" key="3">
    <source>
        <dbReference type="ARBA" id="ARBA00022475"/>
    </source>
</evidence>
<comment type="similarity">
    <text evidence="2">Belongs to the BMP lipoprotein family.</text>
</comment>
<feature type="domain" description="ABC transporter substrate-binding protein PnrA-like" evidence="8">
    <location>
        <begin position="28"/>
        <end position="314"/>
    </location>
</feature>
<keyword evidence="5" id="KW-0472">Membrane</keyword>
<dbReference type="EMBL" id="SSNT01000010">
    <property type="protein sequence ID" value="THF78998.1"/>
    <property type="molecule type" value="Genomic_DNA"/>
</dbReference>
<evidence type="ECO:0000259" key="8">
    <source>
        <dbReference type="Pfam" id="PF02608"/>
    </source>
</evidence>
<proteinExistence type="inferred from homology"/>
<dbReference type="InterPro" id="IPR050957">
    <property type="entry name" value="BMP_lipoprotein"/>
</dbReference>
<protein>
    <submittedName>
        <fullName evidence="9">BMP family ABC transporter substrate-binding protein</fullName>
    </submittedName>
</protein>
<organism evidence="9 10">
    <name type="scientific">Metabacillus sediminilitoris</name>
    <dbReference type="NCBI Taxonomy" id="2567941"/>
    <lineage>
        <taxon>Bacteria</taxon>
        <taxon>Bacillati</taxon>
        <taxon>Bacillota</taxon>
        <taxon>Bacilli</taxon>
        <taxon>Bacillales</taxon>
        <taxon>Bacillaceae</taxon>
        <taxon>Metabacillus</taxon>
    </lineage>
</organism>
<evidence type="ECO:0000256" key="7">
    <source>
        <dbReference type="SAM" id="SignalP"/>
    </source>
</evidence>
<dbReference type="OrthoDB" id="2556857at2"/>
<comment type="subcellular location">
    <subcellularLocation>
        <location evidence="1">Cell membrane</location>
        <topology evidence="1">Lipid-anchor</topology>
    </subcellularLocation>
</comment>
<dbReference type="Proteomes" id="UP000310334">
    <property type="component" value="Unassembled WGS sequence"/>
</dbReference>
<evidence type="ECO:0000256" key="6">
    <source>
        <dbReference type="ARBA" id="ARBA00023288"/>
    </source>
</evidence>
<keyword evidence="6" id="KW-0449">Lipoprotein</keyword>
<dbReference type="SUPFAM" id="SSF53822">
    <property type="entry name" value="Periplasmic binding protein-like I"/>
    <property type="match status" value="1"/>
</dbReference>
<keyword evidence="4 7" id="KW-0732">Signal</keyword>
<keyword evidence="10" id="KW-1185">Reference proteome</keyword>
<feature type="chain" id="PRO_5039357955" evidence="7">
    <location>
        <begin position="20"/>
        <end position="317"/>
    </location>
</feature>
<reference evidence="9 10" key="1">
    <citation type="submission" date="2019-04" db="EMBL/GenBank/DDBJ databases">
        <title>Bacillus sediminilitoris sp. nov., isolated from a tidal flat sediment on the East China Sea.</title>
        <authorList>
            <person name="Wei Y."/>
            <person name="Mao H."/>
            <person name="Fang J."/>
        </authorList>
    </citation>
    <scope>NUCLEOTIDE SEQUENCE [LARGE SCALE GENOMIC DNA]</scope>
    <source>
        <strain evidence="9 10">DSL-17</strain>
    </source>
</reference>
<dbReference type="PANTHER" id="PTHR34296">
    <property type="entry name" value="TRANSCRIPTIONAL ACTIVATOR PROTEIN MED"/>
    <property type="match status" value="1"/>
</dbReference>
<dbReference type="PANTHER" id="PTHR34296:SF2">
    <property type="entry name" value="ABC TRANSPORTER GUANOSINE-BINDING PROTEIN NUPN"/>
    <property type="match status" value="1"/>
</dbReference>